<keyword evidence="1" id="KW-0472">Membrane</keyword>
<gene>
    <name evidence="2" type="ORF">I603_1629</name>
</gene>
<feature type="transmembrane region" description="Helical" evidence="1">
    <location>
        <begin position="105"/>
        <end position="125"/>
    </location>
</feature>
<proteinExistence type="predicted"/>
<evidence type="ECO:0000313" key="3">
    <source>
        <dbReference type="Proteomes" id="UP000092484"/>
    </source>
</evidence>
<evidence type="ECO:0000256" key="1">
    <source>
        <dbReference type="SAM" id="Phobius"/>
    </source>
</evidence>
<protein>
    <submittedName>
        <fullName evidence="2">Uncharacterized protein</fullName>
    </submittedName>
</protein>
<reference evidence="2 3" key="1">
    <citation type="submission" date="2016-06" db="EMBL/GenBank/DDBJ databases">
        <title>Genome sequence of Porphyrobacter dokdonensis DSW-74.</title>
        <authorList>
            <person name="Kim J.F."/>
            <person name="Song J.Y."/>
        </authorList>
    </citation>
    <scope>NUCLEOTIDE SEQUENCE [LARGE SCALE GENOMIC DNA]</scope>
    <source>
        <strain evidence="2 3">DSW-74</strain>
    </source>
</reference>
<organism evidence="2 3">
    <name type="scientific">Erythrobacter dokdonensis DSW-74</name>
    <dbReference type="NCBI Taxonomy" id="1300349"/>
    <lineage>
        <taxon>Bacteria</taxon>
        <taxon>Pseudomonadati</taxon>
        <taxon>Pseudomonadota</taxon>
        <taxon>Alphaproteobacteria</taxon>
        <taxon>Sphingomonadales</taxon>
        <taxon>Erythrobacteraceae</taxon>
        <taxon>Erythrobacter/Porphyrobacter group</taxon>
        <taxon>Erythrobacter</taxon>
    </lineage>
</organism>
<evidence type="ECO:0000313" key="2">
    <source>
        <dbReference type="EMBL" id="OBV11221.1"/>
    </source>
</evidence>
<accession>A0A1A7BHM5</accession>
<dbReference type="Proteomes" id="UP000092484">
    <property type="component" value="Unassembled WGS sequence"/>
</dbReference>
<dbReference type="AlphaFoldDB" id="A0A1A7BHM5"/>
<sequence length="130" mass="14354">MLIALRMLEVEEWLRSTLRASLRASGEYGQRRDLQAPLSAAIIALAGIGTLGLIYRKTRNLRGRRNVARLVSVIAALAIIFLIALRLASLHAMDALLYGPLKLNWVVDLGSSLVVMIAAIQYIRLVRAHP</sequence>
<keyword evidence="1" id="KW-0812">Transmembrane</keyword>
<comment type="caution">
    <text evidence="2">The sequence shown here is derived from an EMBL/GenBank/DDBJ whole genome shotgun (WGS) entry which is preliminary data.</text>
</comment>
<feature type="transmembrane region" description="Helical" evidence="1">
    <location>
        <begin position="36"/>
        <end position="55"/>
    </location>
</feature>
<dbReference type="PATRIC" id="fig|1300349.4.peg.1624"/>
<name>A0A1A7BHM5_9SPHN</name>
<keyword evidence="1" id="KW-1133">Transmembrane helix</keyword>
<feature type="transmembrane region" description="Helical" evidence="1">
    <location>
        <begin position="67"/>
        <end position="85"/>
    </location>
</feature>
<keyword evidence="3" id="KW-1185">Reference proteome</keyword>
<dbReference type="EMBL" id="LZYB01000003">
    <property type="protein sequence ID" value="OBV11221.1"/>
    <property type="molecule type" value="Genomic_DNA"/>
</dbReference>